<name>A0ABV8AKR4_9FLAO</name>
<dbReference type="Pfam" id="PF08501">
    <property type="entry name" value="Shikimate_dh_N"/>
    <property type="match status" value="1"/>
</dbReference>
<evidence type="ECO:0000313" key="5">
    <source>
        <dbReference type="EMBL" id="MFC3878230.1"/>
    </source>
</evidence>
<dbReference type="SUPFAM" id="SSF53223">
    <property type="entry name" value="Aminoacid dehydrogenase-like, N-terminal domain"/>
    <property type="match status" value="1"/>
</dbReference>
<feature type="domain" description="Shikimate dehydrogenase substrate binding N-terminal" evidence="4">
    <location>
        <begin position="14"/>
        <end position="95"/>
    </location>
</feature>
<reference evidence="6" key="1">
    <citation type="journal article" date="2019" name="Int. J. Syst. Evol. Microbiol.">
        <title>The Global Catalogue of Microorganisms (GCM) 10K type strain sequencing project: providing services to taxonomists for standard genome sequencing and annotation.</title>
        <authorList>
            <consortium name="The Broad Institute Genomics Platform"/>
            <consortium name="The Broad Institute Genome Sequencing Center for Infectious Disease"/>
            <person name="Wu L."/>
            <person name="Ma J."/>
        </authorList>
    </citation>
    <scope>NUCLEOTIDE SEQUENCE [LARGE SCALE GENOMIC DNA]</scope>
    <source>
        <strain evidence="6">CECT 8979</strain>
    </source>
</reference>
<evidence type="ECO:0000256" key="1">
    <source>
        <dbReference type="ARBA" id="ARBA00004871"/>
    </source>
</evidence>
<dbReference type="PANTHER" id="PTHR21089:SF1">
    <property type="entry name" value="BIFUNCTIONAL 3-DEHYDROQUINATE DEHYDRATASE_SHIKIMATE DEHYDROGENASE, CHLOROPLASTIC"/>
    <property type="match status" value="1"/>
</dbReference>
<accession>A0ABV8AKR4</accession>
<dbReference type="EMBL" id="JBHSAT010000023">
    <property type="protein sequence ID" value="MFC3878230.1"/>
    <property type="molecule type" value="Genomic_DNA"/>
</dbReference>
<proteinExistence type="predicted"/>
<dbReference type="Gene3D" id="3.40.50.720">
    <property type="entry name" value="NAD(P)-binding Rossmann-like Domain"/>
    <property type="match status" value="1"/>
</dbReference>
<dbReference type="InterPro" id="IPR013708">
    <property type="entry name" value="Shikimate_DH-bd_N"/>
</dbReference>
<dbReference type="SUPFAM" id="SSF51735">
    <property type="entry name" value="NAD(P)-binding Rossmann-fold domains"/>
    <property type="match status" value="1"/>
</dbReference>
<dbReference type="Proteomes" id="UP001595812">
    <property type="component" value="Unassembled WGS sequence"/>
</dbReference>
<keyword evidence="3" id="KW-0057">Aromatic amino acid biosynthesis</keyword>
<keyword evidence="6" id="KW-1185">Reference proteome</keyword>
<dbReference type="PANTHER" id="PTHR21089">
    <property type="entry name" value="SHIKIMATE DEHYDROGENASE"/>
    <property type="match status" value="1"/>
</dbReference>
<evidence type="ECO:0000313" key="6">
    <source>
        <dbReference type="Proteomes" id="UP001595812"/>
    </source>
</evidence>
<evidence type="ECO:0000256" key="2">
    <source>
        <dbReference type="ARBA" id="ARBA00023002"/>
    </source>
</evidence>
<comment type="caution">
    <text evidence="5">The sequence shown here is derived from an EMBL/GenBank/DDBJ whole genome shotgun (WGS) entry which is preliminary data.</text>
</comment>
<dbReference type="InterPro" id="IPR022893">
    <property type="entry name" value="Shikimate_DH_fam"/>
</dbReference>
<keyword evidence="3" id="KW-0028">Amino-acid biosynthesis</keyword>
<comment type="pathway">
    <text evidence="1">Metabolic intermediate biosynthesis; chorismate biosynthesis; chorismate from D-erythrose 4-phosphate and phosphoenolpyruvate: step 4/7.</text>
</comment>
<sequence>MDNAHNALRYKFGLVGKNIDYSFSRGYFAQKFKTEALPHSYVNFDLNHIEDIITVFESTENLKGLNVTIPYKETIIPYLDRLSKKAKAIGAVNTIRFTKTGKRIGYNTDCYGFKKALKPHLKSHHKKALILGTGGASKAVAYTLGNLGIAFKYVSRTSKGSNTLSYDSLSNSIVKDHRIIINCTPLGTFPNVEDCPNIPYEGISEHHILFDLIYNPEVTSFMQKGLQNYATVLNGLEMLKGQAEKSWAIWNRP</sequence>
<evidence type="ECO:0000259" key="4">
    <source>
        <dbReference type="Pfam" id="PF08501"/>
    </source>
</evidence>
<dbReference type="InterPro" id="IPR036291">
    <property type="entry name" value="NAD(P)-bd_dom_sf"/>
</dbReference>
<gene>
    <name evidence="5" type="ORF">ACFOSX_13405</name>
</gene>
<organism evidence="5 6">
    <name type="scientific">Winogradskyella maritima</name>
    <dbReference type="NCBI Taxonomy" id="1517766"/>
    <lineage>
        <taxon>Bacteria</taxon>
        <taxon>Pseudomonadati</taxon>
        <taxon>Bacteroidota</taxon>
        <taxon>Flavobacteriia</taxon>
        <taxon>Flavobacteriales</taxon>
        <taxon>Flavobacteriaceae</taxon>
        <taxon>Winogradskyella</taxon>
    </lineage>
</organism>
<protein>
    <submittedName>
        <fullName evidence="5">Shikimate dehydrogenase family protein</fullName>
    </submittedName>
</protein>
<keyword evidence="2" id="KW-0560">Oxidoreductase</keyword>
<dbReference type="CDD" id="cd01065">
    <property type="entry name" value="NAD_bind_Shikimate_DH"/>
    <property type="match status" value="1"/>
</dbReference>
<dbReference type="InterPro" id="IPR046346">
    <property type="entry name" value="Aminoacid_DH-like_N_sf"/>
</dbReference>
<dbReference type="Gene3D" id="3.40.50.10860">
    <property type="entry name" value="Leucine Dehydrogenase, chain A, domain 1"/>
    <property type="match status" value="1"/>
</dbReference>
<evidence type="ECO:0000256" key="3">
    <source>
        <dbReference type="ARBA" id="ARBA00023141"/>
    </source>
</evidence>
<dbReference type="RefSeq" id="WP_386102193.1">
    <property type="nucleotide sequence ID" value="NZ_JBHSAT010000023.1"/>
</dbReference>